<dbReference type="AlphaFoldDB" id="A0AAF0DHN8"/>
<dbReference type="EMBL" id="CP120628">
    <property type="protein sequence ID" value="WEW57696.1"/>
    <property type="molecule type" value="Genomic_DNA"/>
</dbReference>
<name>A0AAF0DHN8_9EURO</name>
<gene>
    <name evidence="1" type="ORF">PRK78_003163</name>
</gene>
<organism evidence="1 2">
    <name type="scientific">Emydomyces testavorans</name>
    <dbReference type="NCBI Taxonomy" id="2070801"/>
    <lineage>
        <taxon>Eukaryota</taxon>
        <taxon>Fungi</taxon>
        <taxon>Dikarya</taxon>
        <taxon>Ascomycota</taxon>
        <taxon>Pezizomycotina</taxon>
        <taxon>Eurotiomycetes</taxon>
        <taxon>Eurotiomycetidae</taxon>
        <taxon>Onygenales</taxon>
        <taxon>Nannizziopsiaceae</taxon>
        <taxon>Emydomyces</taxon>
    </lineage>
</organism>
<proteinExistence type="predicted"/>
<accession>A0AAF0DHN8</accession>
<evidence type="ECO:0000313" key="2">
    <source>
        <dbReference type="Proteomes" id="UP001219355"/>
    </source>
</evidence>
<reference evidence="1" key="1">
    <citation type="submission" date="2023-03" db="EMBL/GenBank/DDBJ databases">
        <title>Emydomyces testavorans Genome Sequence.</title>
        <authorList>
            <person name="Hoyer L."/>
        </authorList>
    </citation>
    <scope>NUCLEOTIDE SEQUENCE</scope>
    <source>
        <strain evidence="1">16-2883</strain>
    </source>
</reference>
<keyword evidence="2" id="KW-1185">Reference proteome</keyword>
<evidence type="ECO:0000313" key="1">
    <source>
        <dbReference type="EMBL" id="WEW57696.1"/>
    </source>
</evidence>
<sequence length="498" mass="57336">MPVGSFLDWTQFILQILESHATRLIQYLPPSHYCVVDYPTRLRQHGRGSQIYPYVVTTENPGPFFVIDAVLRDFSGQIRLCGATFVVPSREPIPSIHAFYAEWLTEASVYIVRLIPSVRVSENSWTTPASLTARPFRFGTEDGDSDVDNIFDVEYFWEEIGSLRRDESQYDLGFFAVCHIDKKPVTSGNNSPPRTTIDEPESMTLLKPTKFDWSNCSDEPFQSNHSFYIPRDETNMTMDDSETLIASIIGHFDPTCSSSIQILSRARNDKSEVECTPSTKRPLCEIVNDTIDFPISHYLTHPEALKELTPVARAEKSWQERWMVKRPDIHHFNWLGQPILQRSYTTPEESLFVIITPPKPLLNSVSRIGAILRQAMRYVDPVLYDGKWDDLAKRRGHALLQTITGHAFQFYTEKGTWQQDCYEWDGNIPCCDPADPVSYLTQPWLPVNGWLETTVSPTRQQYVHESSRLLEDSVRTRRRWPGPYQRSSLRVCVTLEKK</sequence>
<protein>
    <submittedName>
        <fullName evidence="1">Uncharacterized protein</fullName>
    </submittedName>
</protein>
<dbReference type="Proteomes" id="UP001219355">
    <property type="component" value="Chromosome 2"/>
</dbReference>